<gene>
    <name evidence="1" type="ORF">HMPREF0027_2465</name>
</gene>
<evidence type="ECO:0000313" key="2">
    <source>
        <dbReference type="Proteomes" id="UP000005467"/>
    </source>
</evidence>
<keyword evidence="2" id="KW-1185">Reference proteome</keyword>
<evidence type="ECO:0000313" key="1">
    <source>
        <dbReference type="EMBL" id="EFX90480.1"/>
    </source>
</evidence>
<protein>
    <submittedName>
        <fullName evidence="1">Uncharacterized protein</fullName>
    </submittedName>
</protein>
<dbReference type="RefSeq" id="WP_005625466.1">
    <property type="nucleotide sequence ID" value="NZ_GL831098.1"/>
</dbReference>
<sequence length="182" mass="20951">MTNYQGQYVFKKSDKTMLMWTEEGELSPDFTTISPPTADHEWQNNEWVLPKVVYLAQLAEAKSYLLHQLTDKADRFKAQILVGYSQAEIDSFYRQEREAREWKVNNQAKTPMLSQIVESRPEIPSLAVLVEKIIEKADTFSAVMGGIIGKKQAIETQIELAKNNEELTACEQEIEQWQLANH</sequence>
<dbReference type="Proteomes" id="UP000005467">
    <property type="component" value="Unassembled WGS sequence"/>
</dbReference>
<accession>E8KKU8</accession>
<dbReference type="EMBL" id="AEVG01000175">
    <property type="protein sequence ID" value="EFX90480.1"/>
    <property type="molecule type" value="Genomic_DNA"/>
</dbReference>
<proteinExistence type="predicted"/>
<reference evidence="1 2" key="1">
    <citation type="submission" date="2011-01" db="EMBL/GenBank/DDBJ databases">
        <authorList>
            <person name="Muzny D."/>
            <person name="Qin X."/>
            <person name="Deng J."/>
            <person name="Jiang H."/>
            <person name="Liu Y."/>
            <person name="Qu J."/>
            <person name="Song X.-Z."/>
            <person name="Zhang L."/>
            <person name="Thornton R."/>
            <person name="Coyle M."/>
            <person name="Francisco L."/>
            <person name="Jackson L."/>
            <person name="Javaid M."/>
            <person name="Korchina V."/>
            <person name="Kovar C."/>
            <person name="Mata R."/>
            <person name="Mathew T."/>
            <person name="Ngo R."/>
            <person name="Nguyen L."/>
            <person name="Nguyen N."/>
            <person name="Okwuonu G."/>
            <person name="Ongeri F."/>
            <person name="Pham C."/>
            <person name="Simmons D."/>
            <person name="Wilczek-Boney K."/>
            <person name="Hale W."/>
            <person name="Jakkamsetti A."/>
            <person name="Pham P."/>
            <person name="Ruth R."/>
            <person name="San Lucas F."/>
            <person name="Warren J."/>
            <person name="Zhang J."/>
            <person name="Zhao Z."/>
            <person name="Zhou C."/>
            <person name="Zhu D."/>
            <person name="Lee S."/>
            <person name="Bess C."/>
            <person name="Blankenburg K."/>
            <person name="Forbes L."/>
            <person name="Fu Q."/>
            <person name="Gubbala S."/>
            <person name="Hirani K."/>
            <person name="Jayaseelan J.C."/>
            <person name="Lara F."/>
            <person name="Munidasa M."/>
            <person name="Palculict T."/>
            <person name="Patil S."/>
            <person name="Pu L.-L."/>
            <person name="Saada N."/>
            <person name="Tang L."/>
            <person name="Weissenberger G."/>
            <person name="Zhu Y."/>
            <person name="Hemphill L."/>
            <person name="Shang Y."/>
            <person name="Youmans B."/>
            <person name="Ayvaz T."/>
            <person name="Ross M."/>
            <person name="Santibanez J."/>
            <person name="Aqrawi P."/>
            <person name="Gross S."/>
            <person name="Joshi V."/>
            <person name="Fowler G."/>
            <person name="Nazareth L."/>
            <person name="Reid J."/>
            <person name="Worley K."/>
            <person name="Petrosino J."/>
            <person name="Highlander S."/>
            <person name="Gibbs R."/>
        </authorList>
    </citation>
    <scope>NUCLEOTIDE SEQUENCE [LARGE SCALE GENOMIC DNA]</scope>
    <source>
        <strain evidence="1 2">ATCC 25976</strain>
    </source>
</reference>
<comment type="caution">
    <text evidence="1">The sequence shown here is derived from an EMBL/GenBank/DDBJ whole genome shotgun (WGS) entry which is preliminary data.</text>
</comment>
<organism evidence="1 2">
    <name type="scientific">Actinobacillus ureae ATCC 25976</name>
    <dbReference type="NCBI Taxonomy" id="887324"/>
    <lineage>
        <taxon>Bacteria</taxon>
        <taxon>Pseudomonadati</taxon>
        <taxon>Pseudomonadota</taxon>
        <taxon>Gammaproteobacteria</taxon>
        <taxon>Pasteurellales</taxon>
        <taxon>Pasteurellaceae</taxon>
        <taxon>Actinobacillus</taxon>
    </lineage>
</organism>
<dbReference type="AlphaFoldDB" id="E8KKU8"/>
<name>E8KKU8_9PAST</name>
<dbReference type="HOGENOM" id="CLU_1592822_0_0_6"/>